<dbReference type="InterPro" id="IPR008936">
    <property type="entry name" value="Rho_GTPase_activation_prot"/>
</dbReference>
<dbReference type="PROSITE" id="PS50238">
    <property type="entry name" value="RHOGAP"/>
    <property type="match status" value="1"/>
</dbReference>
<evidence type="ECO:0000259" key="3">
    <source>
        <dbReference type="PROSITE" id="PS50238"/>
    </source>
</evidence>
<reference evidence="4" key="2">
    <citation type="submission" date="2021-08" db="EMBL/GenBank/DDBJ databases">
        <authorList>
            <person name="Eriksson T."/>
        </authorList>
    </citation>
    <scope>NUCLEOTIDE SEQUENCE</scope>
    <source>
        <strain evidence="4">Stoneville</strain>
        <tissue evidence="4">Whole head</tissue>
    </source>
</reference>
<reference evidence="4" key="1">
    <citation type="journal article" date="2020" name="J Insects Food Feed">
        <title>The yellow mealworm (Tenebrio molitor) genome: a resource for the emerging insects as food and feed industry.</title>
        <authorList>
            <person name="Eriksson T."/>
            <person name="Andere A."/>
            <person name="Kelstrup H."/>
            <person name="Emery V."/>
            <person name="Picard C."/>
        </authorList>
    </citation>
    <scope>NUCLEOTIDE SEQUENCE</scope>
    <source>
        <strain evidence="4">Stoneville</strain>
        <tissue evidence="4">Whole head</tissue>
    </source>
</reference>
<accession>A0A8J6L7C5</accession>
<dbReference type="Proteomes" id="UP000719412">
    <property type="component" value="Unassembled WGS sequence"/>
</dbReference>
<dbReference type="GO" id="GO:0005096">
    <property type="term" value="F:GTPase activator activity"/>
    <property type="evidence" value="ECO:0007669"/>
    <property type="project" value="UniProtKB-KW"/>
</dbReference>
<evidence type="ECO:0000256" key="2">
    <source>
        <dbReference type="SAM" id="MobiDB-lite"/>
    </source>
</evidence>
<dbReference type="EMBL" id="JABDTM020027483">
    <property type="protein sequence ID" value="KAH0810440.1"/>
    <property type="molecule type" value="Genomic_DNA"/>
</dbReference>
<dbReference type="SUPFAM" id="SSF48350">
    <property type="entry name" value="GTPase activation domain, GAP"/>
    <property type="match status" value="1"/>
</dbReference>
<dbReference type="AlphaFoldDB" id="A0A8J6L7C5"/>
<proteinExistence type="predicted"/>
<dbReference type="InterPro" id="IPR041852">
    <property type="entry name" value="ARHGAP6_RhoGAP"/>
</dbReference>
<evidence type="ECO:0000313" key="4">
    <source>
        <dbReference type="EMBL" id="KAH0810440.1"/>
    </source>
</evidence>
<dbReference type="InterPro" id="IPR000198">
    <property type="entry name" value="RhoGAP_dom"/>
</dbReference>
<feature type="compositionally biased region" description="Polar residues" evidence="2">
    <location>
        <begin position="13"/>
        <end position="23"/>
    </location>
</feature>
<feature type="compositionally biased region" description="Basic and acidic residues" evidence="2">
    <location>
        <begin position="437"/>
        <end position="453"/>
    </location>
</feature>
<dbReference type="PANTHER" id="PTHR12635">
    <property type="entry name" value="RHO-GTPASE-ACTIVATING PROTEIN 6 FAMILY MEMBER"/>
    <property type="match status" value="1"/>
</dbReference>
<feature type="region of interest" description="Disordered" evidence="2">
    <location>
        <begin position="437"/>
        <end position="459"/>
    </location>
</feature>
<protein>
    <recommendedName>
        <fullName evidence="3">Rho-GAP domain-containing protein</fullName>
    </recommendedName>
</protein>
<evidence type="ECO:0000313" key="5">
    <source>
        <dbReference type="Proteomes" id="UP000719412"/>
    </source>
</evidence>
<feature type="region of interest" description="Disordered" evidence="2">
    <location>
        <begin position="1"/>
        <end position="38"/>
    </location>
</feature>
<dbReference type="PANTHER" id="PTHR12635:SF7">
    <property type="entry name" value="RHO GTPASE ACTIVATING PROTEIN 6-RELATED"/>
    <property type="match status" value="1"/>
</dbReference>
<feature type="compositionally biased region" description="Basic and acidic residues" evidence="2">
    <location>
        <begin position="1137"/>
        <end position="1147"/>
    </location>
</feature>
<dbReference type="InterPro" id="IPR037863">
    <property type="entry name" value="RHOGAP6/36"/>
</dbReference>
<feature type="region of interest" description="Disordered" evidence="2">
    <location>
        <begin position="371"/>
        <end position="399"/>
    </location>
</feature>
<name>A0A8J6L7C5_TENMO</name>
<evidence type="ECO:0000256" key="1">
    <source>
        <dbReference type="ARBA" id="ARBA00022468"/>
    </source>
</evidence>
<feature type="region of interest" description="Disordered" evidence="2">
    <location>
        <begin position="1102"/>
        <end position="1147"/>
    </location>
</feature>
<feature type="compositionally biased region" description="Basic and acidic residues" evidence="2">
    <location>
        <begin position="371"/>
        <end position="382"/>
    </location>
</feature>
<dbReference type="Gene3D" id="1.10.555.10">
    <property type="entry name" value="Rho GTPase activation protein"/>
    <property type="match status" value="1"/>
</dbReference>
<keyword evidence="1" id="KW-0343">GTPase activation</keyword>
<dbReference type="Pfam" id="PF00620">
    <property type="entry name" value="RhoGAP"/>
    <property type="match status" value="1"/>
</dbReference>
<gene>
    <name evidence="4" type="ORF">GEV33_012349</name>
</gene>
<feature type="region of interest" description="Disordered" evidence="2">
    <location>
        <begin position="479"/>
        <end position="554"/>
    </location>
</feature>
<feature type="domain" description="Rho-GAP" evidence="3">
    <location>
        <begin position="865"/>
        <end position="1068"/>
    </location>
</feature>
<feature type="compositionally biased region" description="Polar residues" evidence="2">
    <location>
        <begin position="1113"/>
        <end position="1136"/>
    </location>
</feature>
<comment type="caution">
    <text evidence="4">The sequence shown here is derived from an EMBL/GenBank/DDBJ whole genome shotgun (WGS) entry which is preliminary data.</text>
</comment>
<sequence length="1165" mass="130415">MAERSQKRKTLGRSASTESTEYSLTMGRSVRDKKKKPKERWLLTRKTWRYMADAGRKLIPDGAQNRPEDIPKIEAYFQEVCKREPRFLLWRKNSYPGALGLRKKQRKDRRKGGSCRKASSADDVDVVKLERPTDLALAPTSAGRFDIQKMKYEFLNKPASPTNYTPTFPESVQEDLEEKQLLSMLERYLTISGQGPSTSTYTPPDFNYQELVDKLQRHLTLASKSFVAFPHYGSQGQIHFSGDYIQKSLSETLSRYFSQHANRDRVISDLLTDRKALEKLYFELRKTRGFRASRSTTDLSSSAFKSSLSKYPTQSSNYEKLKERIHESVHPPPLIEIENETAEVCYHDWGIQTVPVPESVLQEVEEKYKKSLAEKEEEERSVIKPVGRRRSSVDNDDISQSVSDTIKRYLRMARKKSVDTDKVDRFKRVNYDRNLRNIKAKGETTKPGDDDGLNKGSQTNDDWILKYRDLKFDEITTTDFSDPESRFSSSRSSIDVGVDENNKSSPSSPPPAKSQSFLSHLLHGKHDKHDKTNPAAVATGGPTMQKSKSSSSVMHHGSRLMAKKIFRSRSKSQTRPSQAACSWTPQGGCVWSSLTGRQVILGATTLLQLTDVERKVLQKVALAKLQALNLGVAIKVPSENVGAAVNKPKRRPYLLKRKALTTSIFDTNRKDTTDKEIPPAHVTPFFVSVDLLDGGTSFIADLSVLKFLQTDGNTTGGLVFGIPLTQCVENDRLSRAAARTSPFRSGAELSGCAEEPATIGRHGSRSSFSSLIEAPRGDEKVLPPALWSGQSVESIFGVGVDLWTDTSSVFHAGVTLERAGWVLSFEMQVVSKKSISGSCESLMLRERIVGSVPGLLDAISCGSTADLPGAAEEEASIPNILTACFRHIEHHGLRTLGIFRVSTSKKRIRQLREDFDCGKETTLDEEQCPHDVATLLKEYLRDLPDPLLCRDLYQAFVQTQRIRNRRLQFEALQHLVQLLPIANRDTLHALLNFLVMVAQNAADVKDESGECIAGNKMDSTNLATVFAPNILHCIKPGSSKDNAADRPEDRIDIINVVRTLIDHFKQIFSISAELLDEIYVHMMDSHPEALDQLLNKRDAMAGADESVEELDSESYSAPWTPTAPTSEMSIDNAQTDTEPKKTYSREEFLHERAATGGPNVGMRIR</sequence>
<keyword evidence="5" id="KW-1185">Reference proteome</keyword>
<dbReference type="SMART" id="SM00324">
    <property type="entry name" value="RhoGAP"/>
    <property type="match status" value="1"/>
</dbReference>
<organism evidence="4 5">
    <name type="scientific">Tenebrio molitor</name>
    <name type="common">Yellow mealworm beetle</name>
    <dbReference type="NCBI Taxonomy" id="7067"/>
    <lineage>
        <taxon>Eukaryota</taxon>
        <taxon>Metazoa</taxon>
        <taxon>Ecdysozoa</taxon>
        <taxon>Arthropoda</taxon>
        <taxon>Hexapoda</taxon>
        <taxon>Insecta</taxon>
        <taxon>Pterygota</taxon>
        <taxon>Neoptera</taxon>
        <taxon>Endopterygota</taxon>
        <taxon>Coleoptera</taxon>
        <taxon>Polyphaga</taxon>
        <taxon>Cucujiformia</taxon>
        <taxon>Tenebrionidae</taxon>
        <taxon>Tenebrio</taxon>
    </lineage>
</organism>
<dbReference type="GO" id="GO:0007165">
    <property type="term" value="P:signal transduction"/>
    <property type="evidence" value="ECO:0007669"/>
    <property type="project" value="InterPro"/>
</dbReference>
<feature type="compositionally biased region" description="Basic residues" evidence="2">
    <location>
        <begin position="1"/>
        <end position="11"/>
    </location>
</feature>
<dbReference type="CDD" id="cd04376">
    <property type="entry name" value="RhoGAP_ARHGAP6"/>
    <property type="match status" value="1"/>
</dbReference>